<sequence>MDKLYVDSSQAFSTSGNGTLRISSEVLVKASSASFSSGVVDFMNGSRQEFQIANTMSLTGNAVMNGISNGVINCGSLNIQQGHINIAEEGNLEVFASMGFNMGGSSTLNDGGDRNAVRVDYAGTNNLDLTGNIRYTGILNILQANASLGGSGEIDGLVISGGPNVNLHGNFLANVIAVYAPNSTVNMVGSATVRGAIVADRFVAGGNSRVVFESETEELFPPGTIGFGDEEGQEDTEFWSR</sequence>
<name>A0A7C1CVU3_9BACT</name>
<accession>A0A7C1CVU3</accession>
<feature type="compositionally biased region" description="Acidic residues" evidence="1">
    <location>
        <begin position="228"/>
        <end position="241"/>
    </location>
</feature>
<organism evidence="2">
    <name type="scientific">Mesotoga infera</name>
    <dbReference type="NCBI Taxonomy" id="1236046"/>
    <lineage>
        <taxon>Bacteria</taxon>
        <taxon>Thermotogati</taxon>
        <taxon>Thermotogota</taxon>
        <taxon>Thermotogae</taxon>
        <taxon>Kosmotogales</taxon>
        <taxon>Kosmotogaceae</taxon>
        <taxon>Mesotoga</taxon>
    </lineage>
</organism>
<reference evidence="2" key="1">
    <citation type="journal article" date="2020" name="mSystems">
        <title>Genome- and Community-Level Interaction Insights into Carbon Utilization and Element Cycling Functions of Hydrothermarchaeota in Hydrothermal Sediment.</title>
        <authorList>
            <person name="Zhou Z."/>
            <person name="Liu Y."/>
            <person name="Xu W."/>
            <person name="Pan J."/>
            <person name="Luo Z.H."/>
            <person name="Li M."/>
        </authorList>
    </citation>
    <scope>NUCLEOTIDE SEQUENCE [LARGE SCALE GENOMIC DNA]</scope>
    <source>
        <strain evidence="2">SpSt-1179</strain>
    </source>
</reference>
<comment type="caution">
    <text evidence="2">The sequence shown here is derived from an EMBL/GenBank/DDBJ whole genome shotgun (WGS) entry which is preliminary data.</text>
</comment>
<dbReference type="AlphaFoldDB" id="A0A7C1CVU3"/>
<dbReference type="EMBL" id="DSBT01000227">
    <property type="protein sequence ID" value="HDP78095.1"/>
    <property type="molecule type" value="Genomic_DNA"/>
</dbReference>
<feature type="region of interest" description="Disordered" evidence="1">
    <location>
        <begin position="222"/>
        <end position="241"/>
    </location>
</feature>
<gene>
    <name evidence="2" type="ORF">ENN47_07925</name>
</gene>
<dbReference type="Proteomes" id="UP000886198">
    <property type="component" value="Unassembled WGS sequence"/>
</dbReference>
<protein>
    <submittedName>
        <fullName evidence="2">Uncharacterized protein</fullName>
    </submittedName>
</protein>
<evidence type="ECO:0000313" key="2">
    <source>
        <dbReference type="EMBL" id="HDP78095.1"/>
    </source>
</evidence>
<proteinExistence type="predicted"/>
<evidence type="ECO:0000256" key="1">
    <source>
        <dbReference type="SAM" id="MobiDB-lite"/>
    </source>
</evidence>